<sequence length="139" mass="14671">MKLKDLMTTQVSYVSPASTCKDAARVMNDINVGSVPVVDKDKLVGICTDRDIVLKCIAAGKDPATTAVKDCMTTNPITGTPDMDVHQASDLMSQHQIRRLPVVDQGKLVGMVAIGDLAVTAIHQDEAGEALSGISQGVH</sequence>
<proteinExistence type="predicted"/>
<dbReference type="Pfam" id="PF00571">
    <property type="entry name" value="CBS"/>
    <property type="match status" value="2"/>
</dbReference>
<dbReference type="Gene3D" id="3.10.580.10">
    <property type="entry name" value="CBS-domain"/>
    <property type="match status" value="1"/>
</dbReference>
<feature type="domain" description="CBS" evidence="3">
    <location>
        <begin position="7"/>
        <end position="63"/>
    </location>
</feature>
<dbReference type="InterPro" id="IPR046342">
    <property type="entry name" value="CBS_dom_sf"/>
</dbReference>
<dbReference type="PROSITE" id="PS51371">
    <property type="entry name" value="CBS"/>
    <property type="match status" value="2"/>
</dbReference>
<evidence type="ECO:0000313" key="5">
    <source>
        <dbReference type="EMBL" id="CAB3394733.1"/>
    </source>
</evidence>
<name>A0A2K8N850_9BACL</name>
<dbReference type="OrthoDB" id="9802114at2"/>
<reference evidence="4" key="2">
    <citation type="journal article" date="2018" name="Genome Announc.">
        <title>Complete Genome Sequence of Kyrpidia sp. Strain EA-1, a Thermophilic Knallgas Bacterium, Isolated from the Azores.</title>
        <authorList>
            <person name="Reiner J.E."/>
            <person name="Lapp C.J."/>
            <person name="Bunk B."/>
            <person name="Sproer C."/>
            <person name="Overmann J."/>
            <person name="Gescher J."/>
        </authorList>
    </citation>
    <scope>NUCLEOTIDE SEQUENCE</scope>
    <source>
        <strain evidence="4">EA-1</strain>
    </source>
</reference>
<dbReference type="RefSeq" id="WP_100668296.1">
    <property type="nucleotide sequence ID" value="NZ_CP024955.1"/>
</dbReference>
<dbReference type="KEGG" id="kyr:CVV65_11810"/>
<accession>A0A2K8N850</accession>
<dbReference type="EMBL" id="LR792683">
    <property type="protein sequence ID" value="CAB3394733.1"/>
    <property type="molecule type" value="Genomic_DNA"/>
</dbReference>
<dbReference type="SMART" id="SM00116">
    <property type="entry name" value="CBS"/>
    <property type="match status" value="2"/>
</dbReference>
<evidence type="ECO:0000313" key="6">
    <source>
        <dbReference type="Proteomes" id="UP000231932"/>
    </source>
</evidence>
<evidence type="ECO:0000313" key="4">
    <source>
        <dbReference type="EMBL" id="ATY85526.1"/>
    </source>
</evidence>
<organism evidence="4 6">
    <name type="scientific">Kyrpidia spormannii</name>
    <dbReference type="NCBI Taxonomy" id="2055160"/>
    <lineage>
        <taxon>Bacteria</taxon>
        <taxon>Bacillati</taxon>
        <taxon>Bacillota</taxon>
        <taxon>Bacilli</taxon>
        <taxon>Bacillales</taxon>
        <taxon>Alicyclobacillaceae</taxon>
        <taxon>Kyrpidia</taxon>
    </lineage>
</organism>
<dbReference type="InterPro" id="IPR051257">
    <property type="entry name" value="Diverse_CBS-Domain"/>
</dbReference>
<protein>
    <submittedName>
        <fullName evidence="4">CBS domain-containing protein</fullName>
    </submittedName>
    <submittedName>
        <fullName evidence="5">Putative CBS containing enzyme (Sporulation- / germination-related)</fullName>
    </submittedName>
</protein>
<evidence type="ECO:0000256" key="1">
    <source>
        <dbReference type="ARBA" id="ARBA00023122"/>
    </source>
</evidence>
<dbReference type="PANTHER" id="PTHR43080">
    <property type="entry name" value="CBS DOMAIN-CONTAINING PROTEIN CBSX3, MITOCHONDRIAL"/>
    <property type="match status" value="1"/>
</dbReference>
<keyword evidence="1 2" id="KW-0129">CBS domain</keyword>
<dbReference type="SUPFAM" id="SSF54631">
    <property type="entry name" value="CBS-domain pair"/>
    <property type="match status" value="1"/>
</dbReference>
<evidence type="ECO:0000313" key="7">
    <source>
        <dbReference type="Proteomes" id="UP000502196"/>
    </source>
</evidence>
<dbReference type="Proteomes" id="UP000231932">
    <property type="component" value="Chromosome"/>
</dbReference>
<dbReference type="CDD" id="cd04622">
    <property type="entry name" value="CBS_pair_HRP1_like"/>
    <property type="match status" value="1"/>
</dbReference>
<evidence type="ECO:0000259" key="3">
    <source>
        <dbReference type="PROSITE" id="PS51371"/>
    </source>
</evidence>
<dbReference type="PANTHER" id="PTHR43080:SF2">
    <property type="entry name" value="CBS DOMAIN-CONTAINING PROTEIN"/>
    <property type="match status" value="1"/>
</dbReference>
<gene>
    <name evidence="5" type="primary">yhcV</name>
    <name evidence="5" type="ORF">COOX1_2564</name>
    <name evidence="4" type="ORF">CVV65_11810</name>
</gene>
<keyword evidence="6" id="KW-1185">Reference proteome</keyword>
<reference evidence="6" key="1">
    <citation type="submission" date="2017-11" db="EMBL/GenBank/DDBJ databases">
        <title>Complete Genome Sequence of Kyrpidia sp. Strain EA-1, a thermophilic, hydrogen-oxidizing Bacterium, isolated from the Azores.</title>
        <authorList>
            <person name="Reiner J.E."/>
            <person name="Lapp C.J."/>
            <person name="Bunk B."/>
            <person name="Gescher J."/>
        </authorList>
    </citation>
    <scope>NUCLEOTIDE SEQUENCE [LARGE SCALE GENOMIC DNA]</scope>
    <source>
        <strain evidence="6">EA-1</strain>
    </source>
</reference>
<evidence type="ECO:0000256" key="2">
    <source>
        <dbReference type="PROSITE-ProRule" id="PRU00703"/>
    </source>
</evidence>
<dbReference type="InterPro" id="IPR000644">
    <property type="entry name" value="CBS_dom"/>
</dbReference>
<dbReference type="AlphaFoldDB" id="A0A2K8N850"/>
<feature type="domain" description="CBS" evidence="3">
    <location>
        <begin position="72"/>
        <end position="127"/>
    </location>
</feature>
<reference evidence="5 7" key="3">
    <citation type="submission" date="2020-04" db="EMBL/GenBank/DDBJ databases">
        <authorList>
            <person name="Hogendoorn C."/>
        </authorList>
    </citation>
    <scope>NUCLEOTIDE SEQUENCE [LARGE SCALE GENOMIC DNA]</scope>
    <source>
        <strain evidence="5">COOX1</strain>
    </source>
</reference>
<dbReference type="Proteomes" id="UP000502196">
    <property type="component" value="Chromosome"/>
</dbReference>
<dbReference type="EMBL" id="CP024955">
    <property type="protein sequence ID" value="ATY85526.1"/>
    <property type="molecule type" value="Genomic_DNA"/>
</dbReference>